<evidence type="ECO:0000259" key="1">
    <source>
        <dbReference type="SMART" id="SM00254"/>
    </source>
</evidence>
<evidence type="ECO:0000313" key="2">
    <source>
        <dbReference type="EMBL" id="TKR66797.1"/>
    </source>
</evidence>
<dbReference type="SMART" id="SM00254">
    <property type="entry name" value="ShKT"/>
    <property type="match status" value="2"/>
</dbReference>
<name>A0A4U5MCE5_STECR</name>
<dbReference type="AlphaFoldDB" id="A0A4U5MCE5"/>
<reference evidence="2 3" key="1">
    <citation type="journal article" date="2015" name="Genome Biol.">
        <title>Comparative genomics of Steinernema reveals deeply conserved gene regulatory networks.</title>
        <authorList>
            <person name="Dillman A.R."/>
            <person name="Macchietto M."/>
            <person name="Porter C.F."/>
            <person name="Rogers A."/>
            <person name="Williams B."/>
            <person name="Antoshechkin I."/>
            <person name="Lee M.M."/>
            <person name="Goodwin Z."/>
            <person name="Lu X."/>
            <person name="Lewis E.E."/>
            <person name="Goodrich-Blair H."/>
            <person name="Stock S.P."/>
            <person name="Adams B.J."/>
            <person name="Sternberg P.W."/>
            <person name="Mortazavi A."/>
        </authorList>
    </citation>
    <scope>NUCLEOTIDE SEQUENCE [LARGE SCALE GENOMIC DNA]</scope>
    <source>
        <strain evidence="2 3">ALL</strain>
    </source>
</reference>
<proteinExistence type="predicted"/>
<feature type="domain" description="ShKT" evidence="1">
    <location>
        <begin position="115"/>
        <end position="153"/>
    </location>
</feature>
<dbReference type="Proteomes" id="UP000298663">
    <property type="component" value="Unassembled WGS sequence"/>
</dbReference>
<dbReference type="Gene3D" id="1.10.10.1940">
    <property type="match status" value="1"/>
</dbReference>
<dbReference type="InterPro" id="IPR003582">
    <property type="entry name" value="ShKT_dom"/>
</dbReference>
<comment type="caution">
    <text evidence="2">The sequence shown here is derived from an EMBL/GenBank/DDBJ whole genome shotgun (WGS) entry which is preliminary data.</text>
</comment>
<feature type="domain" description="ShKT" evidence="1">
    <location>
        <begin position="177"/>
        <end position="217"/>
    </location>
</feature>
<dbReference type="OrthoDB" id="5868365at2759"/>
<protein>
    <recommendedName>
        <fullName evidence="1">ShKT domain-containing protein</fullName>
    </recommendedName>
</protein>
<keyword evidence="3" id="KW-1185">Reference proteome</keyword>
<dbReference type="Pfam" id="PF01549">
    <property type="entry name" value="ShK"/>
    <property type="match status" value="1"/>
</dbReference>
<sequence length="217" mass="24391">MALSAYSVLTEPYLRQRAYPYPHQLRFFVLARIAVSVASMCQDQHADCYNVSFFPATAPTNSNGFVGSESIQVEATGFVSTKPYLKPLAYPYPHQVTIMFRFFVLACITVSVASVCQDQHADCANVGSSCYSTNPQYLQWIRSICPVTCGVCNPNNNWNKNNNNNNNNNWNNNNNGNCQDQPGFNCQWEILNNNMCNSIYYTQAQKKMYCGKSCGLC</sequence>
<evidence type="ECO:0000313" key="3">
    <source>
        <dbReference type="Proteomes" id="UP000298663"/>
    </source>
</evidence>
<reference evidence="2 3" key="2">
    <citation type="journal article" date="2019" name="G3 (Bethesda)">
        <title>Hybrid Assembly of the Genome of the Entomopathogenic Nematode Steinernema carpocapsae Identifies the X-Chromosome.</title>
        <authorList>
            <person name="Serra L."/>
            <person name="Macchietto M."/>
            <person name="Macias-Munoz A."/>
            <person name="McGill C.J."/>
            <person name="Rodriguez I.M."/>
            <person name="Rodriguez B."/>
            <person name="Murad R."/>
            <person name="Mortazavi A."/>
        </authorList>
    </citation>
    <scope>NUCLEOTIDE SEQUENCE [LARGE SCALE GENOMIC DNA]</scope>
    <source>
        <strain evidence="2 3">ALL</strain>
    </source>
</reference>
<organism evidence="2 3">
    <name type="scientific">Steinernema carpocapsae</name>
    <name type="common">Entomopathogenic nematode</name>
    <dbReference type="NCBI Taxonomy" id="34508"/>
    <lineage>
        <taxon>Eukaryota</taxon>
        <taxon>Metazoa</taxon>
        <taxon>Ecdysozoa</taxon>
        <taxon>Nematoda</taxon>
        <taxon>Chromadorea</taxon>
        <taxon>Rhabditida</taxon>
        <taxon>Tylenchina</taxon>
        <taxon>Panagrolaimomorpha</taxon>
        <taxon>Strongyloidoidea</taxon>
        <taxon>Steinernematidae</taxon>
        <taxon>Steinernema</taxon>
    </lineage>
</organism>
<accession>A0A4U5MCE5</accession>
<dbReference type="PANTHER" id="PTHR21724">
    <property type="entry name" value="SHKT DOMAIN-CONTAINING PROTEIN"/>
    <property type="match status" value="1"/>
</dbReference>
<dbReference type="EMBL" id="AZBU02000008">
    <property type="protein sequence ID" value="TKR66797.1"/>
    <property type="molecule type" value="Genomic_DNA"/>
</dbReference>
<gene>
    <name evidence="2" type="ORF">L596_023035</name>
</gene>
<dbReference type="PANTHER" id="PTHR21724:SF109">
    <property type="entry name" value="SHKT DOMAIN-CONTAINING PROTEIN"/>
    <property type="match status" value="1"/>
</dbReference>